<evidence type="ECO:0000313" key="2">
    <source>
        <dbReference type="Proteomes" id="UP001367922"/>
    </source>
</evidence>
<reference evidence="1 2" key="1">
    <citation type="submission" date="2024-01" db="EMBL/GenBank/DDBJ databases">
        <title>Seven novel Bacillus-like species.</title>
        <authorList>
            <person name="Liu G."/>
        </authorList>
    </citation>
    <scope>NUCLEOTIDE SEQUENCE [LARGE SCALE GENOMIC DNA]</scope>
    <source>
        <strain evidence="1 2">FJAT-53711</strain>
    </source>
</reference>
<keyword evidence="2" id="KW-1185">Reference proteome</keyword>
<organism evidence="1 2">
    <name type="scientific">Bacillus yunxiaonensis</name>
    <dbReference type="NCBI Taxonomy" id="3127665"/>
    <lineage>
        <taxon>Bacteria</taxon>
        <taxon>Bacillati</taxon>
        <taxon>Bacillota</taxon>
        <taxon>Bacilli</taxon>
        <taxon>Bacillales</taxon>
        <taxon>Bacillaceae</taxon>
        <taxon>Bacillus</taxon>
    </lineage>
</organism>
<comment type="caution">
    <text evidence="1">The sequence shown here is derived from an EMBL/GenBank/DDBJ whole genome shotgun (WGS) entry which is preliminary data.</text>
</comment>
<dbReference type="Proteomes" id="UP001367922">
    <property type="component" value="Unassembled WGS sequence"/>
</dbReference>
<dbReference type="RefSeq" id="WP_336481601.1">
    <property type="nucleotide sequence ID" value="NZ_JBAWSV010000002.1"/>
</dbReference>
<name>A0ABU8FTQ3_9BACI</name>
<sequence>MNIWLILFLPTVIIWGIALAIQMKCGQSNRLHQEPMIFCSQRISPIKVKEAELRLLD</sequence>
<protein>
    <submittedName>
        <fullName evidence="1">DNA recombination protein RecO</fullName>
    </submittedName>
</protein>
<accession>A0ABU8FTQ3</accession>
<gene>
    <name evidence="1" type="ORF">WAX78_07065</name>
</gene>
<dbReference type="EMBL" id="JBAWSV010000002">
    <property type="protein sequence ID" value="MEI4829211.1"/>
    <property type="molecule type" value="Genomic_DNA"/>
</dbReference>
<proteinExistence type="predicted"/>
<evidence type="ECO:0000313" key="1">
    <source>
        <dbReference type="EMBL" id="MEI4829211.1"/>
    </source>
</evidence>